<name>E8ZI68_MYCHL</name>
<dbReference type="Proteomes" id="UP000008637">
    <property type="component" value="Chromosome"/>
</dbReference>
<protein>
    <submittedName>
        <fullName evidence="1">Uncharacterized protein</fullName>
    </submittedName>
</protein>
<dbReference type="HOGENOM" id="CLU_098620_0_0_14"/>
<accession>E8ZI68</accession>
<dbReference type="OrthoDB" id="9825066at2"/>
<dbReference type="AlphaFoldDB" id="E8ZI68"/>
<dbReference type="EMBL" id="FR773153">
    <property type="protein sequence ID" value="CBY92839.1"/>
    <property type="molecule type" value="Genomic_DNA"/>
</dbReference>
<dbReference type="KEGG" id="mha:HF1_08310"/>
<proteinExistence type="predicted"/>
<evidence type="ECO:0000313" key="2">
    <source>
        <dbReference type="Proteomes" id="UP000008637"/>
    </source>
</evidence>
<reference evidence="1 2" key="1">
    <citation type="journal article" date="2011" name="J. Bacteriol.">
        <title>Complete genome sequence of Mycoplasma haemofelis, a hemotropic mycoplasma.</title>
        <authorList>
            <person name="Barker E.N."/>
            <person name="Helps C.R."/>
            <person name="Peters I.R."/>
            <person name="Darby A.C."/>
            <person name="Radford A.D."/>
            <person name="Tasker S."/>
        </authorList>
    </citation>
    <scope>NUCLEOTIDE SEQUENCE [LARGE SCALE GENOMIC DNA]</scope>
    <source>
        <strain evidence="1 2">Langford 1</strain>
    </source>
</reference>
<keyword evidence="2" id="KW-1185">Reference proteome</keyword>
<gene>
    <name evidence="1" type="ordered locus">HF1_08310</name>
</gene>
<sequence length="208" mass="23364">MNPVGKIALSVGTIGGTAAAGGYSWHLSQLSTISSLIEADEEVTQLTSKSADEDWKEAWTTYKGSDVWKLSEHTSDNVPQSFKDECEKRGKQKVKGIDNSEFQNFKKWCSRNFTVSEWLKKSGLSLLETNSESSKWDAAWTKYKAEPKNKKDGSNLAETDVWKVSNWSAEKSKNTASSGFKTKCAEQAKVKIRNKEEELYKQVSNWCV</sequence>
<organism evidence="1 2">
    <name type="scientific">Mycoplasma haemofelis (strain Langford 1)</name>
    <name type="common">Haemobartonella felis</name>
    <dbReference type="NCBI Taxonomy" id="941640"/>
    <lineage>
        <taxon>Bacteria</taxon>
        <taxon>Bacillati</taxon>
        <taxon>Mycoplasmatota</taxon>
        <taxon>Mollicutes</taxon>
        <taxon>Mycoplasmataceae</taxon>
        <taxon>Mycoplasma</taxon>
    </lineage>
</organism>
<evidence type="ECO:0000313" key="1">
    <source>
        <dbReference type="EMBL" id="CBY92839.1"/>
    </source>
</evidence>